<dbReference type="RefSeq" id="WP_198462421.1">
    <property type="nucleotide sequence ID" value="NZ_JABBCQ020000042.1"/>
</dbReference>
<accession>A0A843BCM1</accession>
<dbReference type="AlphaFoldDB" id="A0A843BCM1"/>
<keyword evidence="2" id="KW-1185">Reference proteome</keyword>
<name>A0A843BCM1_9BURK</name>
<dbReference type="Proteomes" id="UP000530032">
    <property type="component" value="Unassembled WGS sequence"/>
</dbReference>
<evidence type="ECO:0000313" key="1">
    <source>
        <dbReference type="EMBL" id="MBI1627082.1"/>
    </source>
</evidence>
<dbReference type="InterPro" id="IPR009363">
    <property type="entry name" value="Phage_Mu_Gp16"/>
</dbReference>
<sequence length="215" mass="24487">MATTTQTTHRNRLIKLIQVARRDLGLDEPNYRGILFAQGGNESLAAMPIDGMQKVLDYLKAQGFKVRSTKTDRKQATGKDASKVRALWLFLHELGAVRDPSEAALTAYVKRIAKVDDVQWMRGERGVKTPSGPEFKARQDLVIETLKKWAMRFLPNAVAILKTEVRERYENGLLSPEQLDCAARGFDRQLNGYSFDLYWEVWENLRTAAGRQYPV</sequence>
<protein>
    <submittedName>
        <fullName evidence="1">Regulatory protein GemA</fullName>
    </submittedName>
</protein>
<organism evidence="1 2">
    <name type="scientific">Comamonas suwonensis</name>
    <dbReference type="NCBI Taxonomy" id="2606214"/>
    <lineage>
        <taxon>Bacteria</taxon>
        <taxon>Pseudomonadati</taxon>
        <taxon>Pseudomonadota</taxon>
        <taxon>Betaproteobacteria</taxon>
        <taxon>Burkholderiales</taxon>
        <taxon>Comamonadaceae</taxon>
        <taxon>Comamonas</taxon>
    </lineage>
</organism>
<reference evidence="1" key="1">
    <citation type="submission" date="2020-12" db="EMBL/GenBank/DDBJ databases">
        <title>Comamonas sp. nov., isolated from stream water.</title>
        <authorList>
            <person name="Park K.-H."/>
        </authorList>
    </citation>
    <scope>NUCLEOTIDE SEQUENCE</scope>
    <source>
        <strain evidence="1">EJ-4</strain>
    </source>
</reference>
<evidence type="ECO:0000313" key="2">
    <source>
        <dbReference type="Proteomes" id="UP000530032"/>
    </source>
</evidence>
<gene>
    <name evidence="1" type="ORF">HF327_021695</name>
</gene>
<dbReference type="Pfam" id="PF06252">
    <property type="entry name" value="GemA"/>
    <property type="match status" value="1"/>
</dbReference>
<proteinExistence type="predicted"/>
<comment type="caution">
    <text evidence="1">The sequence shown here is derived from an EMBL/GenBank/DDBJ whole genome shotgun (WGS) entry which is preliminary data.</text>
</comment>
<dbReference type="EMBL" id="JABBCQ020000042">
    <property type="protein sequence ID" value="MBI1627082.1"/>
    <property type="molecule type" value="Genomic_DNA"/>
</dbReference>